<dbReference type="Proteomes" id="UP000530670">
    <property type="component" value="Unassembled WGS sequence"/>
</dbReference>
<evidence type="ECO:0000313" key="7">
    <source>
        <dbReference type="EMBL" id="KAF5643371.1"/>
    </source>
</evidence>
<dbReference type="AlphaFoldDB" id="A0A8H5S3U1"/>
<dbReference type="GO" id="GO:0046872">
    <property type="term" value="F:metal ion binding"/>
    <property type="evidence" value="ECO:0007669"/>
    <property type="project" value="UniProtKB-KW"/>
</dbReference>
<evidence type="ECO:0000313" key="8">
    <source>
        <dbReference type="Proteomes" id="UP000530670"/>
    </source>
</evidence>
<dbReference type="GO" id="GO:0051537">
    <property type="term" value="F:2 iron, 2 sulfur cluster binding"/>
    <property type="evidence" value="ECO:0007669"/>
    <property type="project" value="UniProtKB-KW"/>
</dbReference>
<dbReference type="RefSeq" id="XP_037209563.1">
    <property type="nucleotide sequence ID" value="XM_037349440.1"/>
</dbReference>
<gene>
    <name evidence="7" type="ORF">FTJAE_3171</name>
</gene>
<accession>A0A8H5S3U1</accession>
<proteinExistence type="predicted"/>
<dbReference type="SUPFAM" id="SSF50022">
    <property type="entry name" value="ISP domain"/>
    <property type="match status" value="1"/>
</dbReference>
<dbReference type="PROSITE" id="PS51296">
    <property type="entry name" value="RIESKE"/>
    <property type="match status" value="1"/>
</dbReference>
<dbReference type="OrthoDB" id="426882at2759"/>
<dbReference type="CDD" id="cd03469">
    <property type="entry name" value="Rieske_RO_Alpha_N"/>
    <property type="match status" value="1"/>
</dbReference>
<dbReference type="EMBL" id="JAAQRI010000063">
    <property type="protein sequence ID" value="KAF5643371.1"/>
    <property type="molecule type" value="Genomic_DNA"/>
</dbReference>
<evidence type="ECO:0000259" key="6">
    <source>
        <dbReference type="PROSITE" id="PS51296"/>
    </source>
</evidence>
<keyword evidence="8" id="KW-1185">Reference proteome</keyword>
<evidence type="ECO:0000256" key="4">
    <source>
        <dbReference type="ARBA" id="ARBA00023004"/>
    </source>
</evidence>
<dbReference type="InterPro" id="IPR001663">
    <property type="entry name" value="Rng_hydr_dOase-A"/>
</dbReference>
<organism evidence="7 8">
    <name type="scientific">Fusarium tjaetaba</name>
    <dbReference type="NCBI Taxonomy" id="1567544"/>
    <lineage>
        <taxon>Eukaryota</taxon>
        <taxon>Fungi</taxon>
        <taxon>Dikarya</taxon>
        <taxon>Ascomycota</taxon>
        <taxon>Pezizomycotina</taxon>
        <taxon>Sordariomycetes</taxon>
        <taxon>Hypocreomycetidae</taxon>
        <taxon>Hypocreales</taxon>
        <taxon>Nectriaceae</taxon>
        <taxon>Fusarium</taxon>
        <taxon>Fusarium fujikuroi species complex</taxon>
    </lineage>
</organism>
<protein>
    <submittedName>
        <fullName evidence="7">Choline monooxygenase</fullName>
    </submittedName>
</protein>
<dbReference type="PANTHER" id="PTHR43756">
    <property type="entry name" value="CHOLINE MONOOXYGENASE, CHLOROPLASTIC"/>
    <property type="match status" value="1"/>
</dbReference>
<keyword evidence="5" id="KW-0411">Iron-sulfur</keyword>
<dbReference type="GO" id="GO:0004497">
    <property type="term" value="F:monooxygenase activity"/>
    <property type="evidence" value="ECO:0007669"/>
    <property type="project" value="UniProtKB-KW"/>
</dbReference>
<sequence length="396" mass="44429">MFKLIDMFPYILSGTLFALALPLVLLIKVFLSSTSSAHKVSARSFKPPKGWWTDTKRFSVEQRAIFSQNWICVSHRSRFSKAGDYIAFDIAGFKLLLMLGKDDVVRAFHNVCRHRAFPVTRKPSGSASILGCKYHGWSYNNKGELTKAPHFEDVVGFDKSQNGLFPVHTKIDDNGFLHINLNSSPEAGETKLERRNVIGRPAPTCQTQQYLGSWEVKGKFNWKVPGNAFESEVSAAHLKSSLWCLFGPSAAGKFRFSPLTTVYSHKGNPIWYQLTYSPESVRKTTVRCDVYSTSKQDSSDFEKRLKPDLELEINSIVRSHEELHEKLVSSTHSLYYGGDEYALLADIVDKHAKREKSEGAEIKPAAVNQCRSDGYAKAEGICMALEGLEKSGDLGW</sequence>
<dbReference type="Gene3D" id="2.102.10.10">
    <property type="entry name" value="Rieske [2Fe-2S] iron-sulphur domain"/>
    <property type="match status" value="1"/>
</dbReference>
<dbReference type="PANTHER" id="PTHR43756:SF6">
    <property type="entry name" value="CLUSTER-BINDING PROTEIN, PUTATIVE (AFU_ORTHOLOGUE AFUA_6G03920)-RELATED"/>
    <property type="match status" value="1"/>
</dbReference>
<keyword evidence="3" id="KW-0560">Oxidoreductase</keyword>
<dbReference type="InterPro" id="IPR017941">
    <property type="entry name" value="Rieske_2Fe-2S"/>
</dbReference>
<reference evidence="7 8" key="1">
    <citation type="submission" date="2020-05" db="EMBL/GenBank/DDBJ databases">
        <title>Identification and distribution of gene clusters putatively required for synthesis of sphingolipid metabolism inhibitors in phylogenetically diverse species of the filamentous fungus Fusarium.</title>
        <authorList>
            <person name="Kim H.-S."/>
            <person name="Busman M."/>
            <person name="Brown D.W."/>
            <person name="Divon H."/>
            <person name="Uhlig S."/>
            <person name="Proctor R.H."/>
        </authorList>
    </citation>
    <scope>NUCLEOTIDE SEQUENCE [LARGE SCALE GENOMIC DNA]</scope>
    <source>
        <strain evidence="7 8">NRRL 66243</strain>
    </source>
</reference>
<keyword evidence="2" id="KW-0479">Metal-binding</keyword>
<comment type="caution">
    <text evidence="7">The sequence shown here is derived from an EMBL/GenBank/DDBJ whole genome shotgun (WGS) entry which is preliminary data.</text>
</comment>
<evidence type="ECO:0000256" key="2">
    <source>
        <dbReference type="ARBA" id="ARBA00022723"/>
    </source>
</evidence>
<keyword evidence="4" id="KW-0408">Iron</keyword>
<name>A0A8H5S3U1_9HYPO</name>
<feature type="domain" description="Rieske" evidence="6">
    <location>
        <begin position="70"/>
        <end position="154"/>
    </location>
</feature>
<dbReference type="InterPro" id="IPR036922">
    <property type="entry name" value="Rieske_2Fe-2S_sf"/>
</dbReference>
<dbReference type="PRINTS" id="PR00090">
    <property type="entry name" value="RNGDIOXGNASE"/>
</dbReference>
<evidence type="ECO:0000256" key="3">
    <source>
        <dbReference type="ARBA" id="ARBA00023002"/>
    </source>
</evidence>
<evidence type="ECO:0000256" key="1">
    <source>
        <dbReference type="ARBA" id="ARBA00022714"/>
    </source>
</evidence>
<dbReference type="Pfam" id="PF00355">
    <property type="entry name" value="Rieske"/>
    <property type="match status" value="1"/>
</dbReference>
<dbReference type="GeneID" id="59301710"/>
<keyword evidence="1" id="KW-0001">2Fe-2S</keyword>
<keyword evidence="7" id="KW-0503">Monooxygenase</keyword>
<evidence type="ECO:0000256" key="5">
    <source>
        <dbReference type="ARBA" id="ARBA00023014"/>
    </source>
</evidence>
<dbReference type="Gene3D" id="3.90.380.10">
    <property type="entry name" value="Naphthalene 1,2-dioxygenase Alpha Subunit, Chain A, domain 1"/>
    <property type="match status" value="1"/>
</dbReference>